<sequence>MFFWQFVKILTNYFEIIRRVNRFAIAFFINTLFRMLALLFINSFSISCSKCYQVAQHLKNASKDSDIHQLVILCDKSPNHLQQSCLNFVNSFYELFKDCLGDSTFSPMKLCTVSHVCEKHKATKPIHSDKQILHSHKRHSKVIDNYPNYCKHVTSNLLSLFKANPTRTDIEYKIKSICKNTNSEQQCKDFISLNLKTWENAIIKNPSAKDLCLISRNIVSNGSPSFQDETRPDWSISWEEQIA</sequence>
<protein>
    <recommendedName>
        <fullName evidence="3">Saposin B-type domain-containing protein</fullName>
    </recommendedName>
</protein>
<evidence type="ECO:0000313" key="4">
    <source>
        <dbReference type="EMBL" id="OHT06475.1"/>
    </source>
</evidence>
<keyword evidence="2" id="KW-0472">Membrane</keyword>
<dbReference type="InterPro" id="IPR051428">
    <property type="entry name" value="Sphingo_Act-Surfact_Prot"/>
</dbReference>
<evidence type="ECO:0000259" key="3">
    <source>
        <dbReference type="PROSITE" id="PS50015"/>
    </source>
</evidence>
<keyword evidence="1" id="KW-1015">Disulfide bond</keyword>
<reference evidence="4" key="1">
    <citation type="submission" date="2016-10" db="EMBL/GenBank/DDBJ databases">
        <authorList>
            <person name="Benchimol M."/>
            <person name="Almeida L.G."/>
            <person name="Vasconcelos A.T."/>
            <person name="Perreira-Neves A."/>
            <person name="Rosa I.A."/>
            <person name="Tasca T."/>
            <person name="Bogo M.R."/>
            <person name="de Souza W."/>
        </authorList>
    </citation>
    <scope>NUCLEOTIDE SEQUENCE [LARGE SCALE GENOMIC DNA]</scope>
    <source>
        <strain evidence="4">K</strain>
    </source>
</reference>
<feature type="domain" description="Saposin B-type" evidence="3">
    <location>
        <begin position="44"/>
        <end position="121"/>
    </location>
</feature>
<organism evidence="4 5">
    <name type="scientific">Tritrichomonas foetus</name>
    <dbReference type="NCBI Taxonomy" id="1144522"/>
    <lineage>
        <taxon>Eukaryota</taxon>
        <taxon>Metamonada</taxon>
        <taxon>Parabasalia</taxon>
        <taxon>Tritrichomonadida</taxon>
        <taxon>Tritrichomonadidae</taxon>
        <taxon>Tritrichomonas</taxon>
    </lineage>
</organism>
<proteinExistence type="predicted"/>
<dbReference type="InterPro" id="IPR008139">
    <property type="entry name" value="SaposinB_dom"/>
</dbReference>
<dbReference type="RefSeq" id="XP_068359611.1">
    <property type="nucleotide sequence ID" value="XM_068504400.1"/>
</dbReference>
<dbReference type="Gene3D" id="1.10.225.10">
    <property type="entry name" value="Saposin-like"/>
    <property type="match status" value="2"/>
</dbReference>
<evidence type="ECO:0000256" key="2">
    <source>
        <dbReference type="SAM" id="Phobius"/>
    </source>
</evidence>
<accession>A0A1J4K5M0</accession>
<gene>
    <name evidence="4" type="ORF">TRFO_25503</name>
</gene>
<feature type="transmembrane region" description="Helical" evidence="2">
    <location>
        <begin position="20"/>
        <end position="41"/>
    </location>
</feature>
<keyword evidence="5" id="KW-1185">Reference proteome</keyword>
<dbReference type="VEuPathDB" id="TrichDB:TRFO_25503"/>
<keyword evidence="2" id="KW-1133">Transmembrane helix</keyword>
<name>A0A1J4K5M0_9EUKA</name>
<dbReference type="Proteomes" id="UP000179807">
    <property type="component" value="Unassembled WGS sequence"/>
</dbReference>
<dbReference type="InterPro" id="IPR011001">
    <property type="entry name" value="Saposin-like"/>
</dbReference>
<dbReference type="AlphaFoldDB" id="A0A1J4K5M0"/>
<dbReference type="PANTHER" id="PTHR11480">
    <property type="entry name" value="SAPOSIN-RELATED"/>
    <property type="match status" value="1"/>
</dbReference>
<comment type="caution">
    <text evidence="4">The sequence shown here is derived from an EMBL/GenBank/DDBJ whole genome shotgun (WGS) entry which is preliminary data.</text>
</comment>
<evidence type="ECO:0000313" key="5">
    <source>
        <dbReference type="Proteomes" id="UP000179807"/>
    </source>
</evidence>
<dbReference type="SUPFAM" id="SSF47862">
    <property type="entry name" value="Saposin"/>
    <property type="match status" value="2"/>
</dbReference>
<dbReference type="PROSITE" id="PS50015">
    <property type="entry name" value="SAP_B"/>
    <property type="match status" value="1"/>
</dbReference>
<keyword evidence="2" id="KW-0812">Transmembrane</keyword>
<evidence type="ECO:0000256" key="1">
    <source>
        <dbReference type="ARBA" id="ARBA00023157"/>
    </source>
</evidence>
<dbReference type="GeneID" id="94839104"/>
<dbReference type="EMBL" id="MLAK01000725">
    <property type="protein sequence ID" value="OHT06475.1"/>
    <property type="molecule type" value="Genomic_DNA"/>
</dbReference>